<dbReference type="EMBL" id="SLXB01000001">
    <property type="protein sequence ID" value="TCO96298.1"/>
    <property type="molecule type" value="Genomic_DNA"/>
</dbReference>
<sequence length="76" mass="9084">MFKFSSISCRVFFLSKIKTDSEVKACFLVTNDTNLKINNYLCTAYKPYFNRFQQYNKQGFQQYTNNYHHGIQFQGD</sequence>
<evidence type="ECO:0000313" key="4">
    <source>
        <dbReference type="Proteomes" id="UP000396835"/>
    </source>
</evidence>
<protein>
    <submittedName>
        <fullName evidence="2">Uncharacterized protein</fullName>
    </submittedName>
</protein>
<evidence type="ECO:0000313" key="3">
    <source>
        <dbReference type="Proteomes" id="UP000295600"/>
    </source>
</evidence>
<dbReference type="Proteomes" id="UP000295600">
    <property type="component" value="Unassembled WGS sequence"/>
</dbReference>
<proteinExistence type="predicted"/>
<dbReference type="Proteomes" id="UP000396835">
    <property type="component" value="Unassembled WGS sequence"/>
</dbReference>
<reference evidence="2 4" key="1">
    <citation type="submission" date="2019-02" db="EMBL/GenBank/DDBJ databases">
        <authorList>
            <consortium name="Pathogen Informatics"/>
        </authorList>
    </citation>
    <scope>NUCLEOTIDE SEQUENCE [LARGE SCALE GENOMIC DNA]</scope>
    <source>
        <strain evidence="2 4">3012STDY7078512</strain>
    </source>
</reference>
<organism evidence="2 4">
    <name type="scientific">Prevotella heparinolytica</name>
    <dbReference type="NCBI Taxonomy" id="28113"/>
    <lineage>
        <taxon>Bacteria</taxon>
        <taxon>Pseudomonadati</taxon>
        <taxon>Bacteroidota</taxon>
        <taxon>Bacteroidia</taxon>
        <taxon>Bacteroidales</taxon>
        <taxon>Bacteroidaceae</taxon>
        <taxon>Bacteroides</taxon>
    </lineage>
</organism>
<dbReference type="EMBL" id="CAACYH010000004">
    <property type="protein sequence ID" value="VFB13493.1"/>
    <property type="molecule type" value="Genomic_DNA"/>
</dbReference>
<name>A0A449I1Y2_9BACE</name>
<evidence type="ECO:0000313" key="1">
    <source>
        <dbReference type="EMBL" id="TCO96298.1"/>
    </source>
</evidence>
<accession>A0A449I1Y2</accession>
<evidence type="ECO:0000313" key="2">
    <source>
        <dbReference type="EMBL" id="VFB13493.1"/>
    </source>
</evidence>
<gene>
    <name evidence="1" type="ORF">EV202_10169</name>
    <name evidence="2" type="ORF">NCTC7812_01017</name>
</gene>
<reference evidence="1 3" key="2">
    <citation type="submission" date="2019-03" db="EMBL/GenBank/DDBJ databases">
        <title>Genomic Encyclopedia of Type Strains, Phase IV (KMG-IV): sequencing the most valuable type-strain genomes for metagenomic binning, comparative biology and taxonomic classification.</title>
        <authorList>
            <person name="Goeker M."/>
        </authorList>
    </citation>
    <scope>NUCLEOTIDE SEQUENCE [LARGE SCALE GENOMIC DNA]</scope>
    <source>
        <strain evidence="1 3">DSM 23917</strain>
    </source>
</reference>
<dbReference type="AlphaFoldDB" id="A0A449I1Y2"/>